<accession>A0A0D2MK62</accession>
<feature type="signal peptide" evidence="2">
    <location>
        <begin position="1"/>
        <end position="42"/>
    </location>
</feature>
<dbReference type="OrthoDB" id="10254444at2759"/>
<feature type="compositionally biased region" description="Low complexity" evidence="1">
    <location>
        <begin position="172"/>
        <end position="181"/>
    </location>
</feature>
<dbReference type="Proteomes" id="UP000054498">
    <property type="component" value="Unassembled WGS sequence"/>
</dbReference>
<gene>
    <name evidence="3" type="ORF">MNEG_12640</name>
</gene>
<dbReference type="GO" id="GO:0012505">
    <property type="term" value="C:endomembrane system"/>
    <property type="evidence" value="ECO:0007669"/>
    <property type="project" value="TreeGrafter"/>
</dbReference>
<keyword evidence="4" id="KW-1185">Reference proteome</keyword>
<dbReference type="EMBL" id="KK103569">
    <property type="protein sequence ID" value="KIY95320.1"/>
    <property type="molecule type" value="Genomic_DNA"/>
</dbReference>
<protein>
    <submittedName>
        <fullName evidence="3">Uncharacterized protein</fullName>
        <ecNumber evidence="3">3.2.1.14</ecNumber>
    </submittedName>
</protein>
<dbReference type="KEGG" id="mng:MNEG_12640"/>
<keyword evidence="3" id="KW-0378">Hydrolase</keyword>
<evidence type="ECO:0000256" key="1">
    <source>
        <dbReference type="SAM" id="MobiDB-lite"/>
    </source>
</evidence>
<proteinExistence type="predicted"/>
<dbReference type="STRING" id="145388.A0A0D2MK62"/>
<reference evidence="3 4" key="1">
    <citation type="journal article" date="2013" name="BMC Genomics">
        <title>Reconstruction of the lipid metabolism for the microalga Monoraphidium neglectum from its genome sequence reveals characteristics suitable for biofuel production.</title>
        <authorList>
            <person name="Bogen C."/>
            <person name="Al-Dilaimi A."/>
            <person name="Albersmeier A."/>
            <person name="Wichmann J."/>
            <person name="Grundmann M."/>
            <person name="Rupp O."/>
            <person name="Lauersen K.J."/>
            <person name="Blifernez-Klassen O."/>
            <person name="Kalinowski J."/>
            <person name="Goesmann A."/>
            <person name="Mussgnug J.H."/>
            <person name="Kruse O."/>
        </authorList>
    </citation>
    <scope>NUCLEOTIDE SEQUENCE [LARGE SCALE GENOMIC DNA]</scope>
    <source>
        <strain evidence="3 4">SAG 48.87</strain>
    </source>
</reference>
<keyword evidence="3" id="KW-0326">Glycosidase</keyword>
<dbReference type="PANTHER" id="PTHR46066:SF2">
    <property type="entry name" value="CHITINASE DOMAIN-CONTAINING PROTEIN 1"/>
    <property type="match status" value="1"/>
</dbReference>
<evidence type="ECO:0000313" key="4">
    <source>
        <dbReference type="Proteomes" id="UP000054498"/>
    </source>
</evidence>
<dbReference type="PANTHER" id="PTHR46066">
    <property type="entry name" value="CHITINASE DOMAIN-CONTAINING PROTEIN 1 FAMILY MEMBER"/>
    <property type="match status" value="1"/>
</dbReference>
<evidence type="ECO:0000256" key="2">
    <source>
        <dbReference type="SAM" id="SignalP"/>
    </source>
</evidence>
<keyword evidence="2" id="KW-0732">Signal</keyword>
<dbReference type="RefSeq" id="XP_013894340.1">
    <property type="nucleotide sequence ID" value="XM_014038886.1"/>
</dbReference>
<organism evidence="3 4">
    <name type="scientific">Monoraphidium neglectum</name>
    <dbReference type="NCBI Taxonomy" id="145388"/>
    <lineage>
        <taxon>Eukaryota</taxon>
        <taxon>Viridiplantae</taxon>
        <taxon>Chlorophyta</taxon>
        <taxon>core chlorophytes</taxon>
        <taxon>Chlorophyceae</taxon>
        <taxon>CS clade</taxon>
        <taxon>Sphaeropleales</taxon>
        <taxon>Selenastraceae</taxon>
        <taxon>Monoraphidium</taxon>
    </lineage>
</organism>
<dbReference type="EC" id="3.2.1.14" evidence="3"/>
<evidence type="ECO:0000313" key="3">
    <source>
        <dbReference type="EMBL" id="KIY95320.1"/>
    </source>
</evidence>
<dbReference type="GeneID" id="25730023"/>
<feature type="chain" id="PRO_5002258873" evidence="2">
    <location>
        <begin position="43"/>
        <end position="274"/>
    </location>
</feature>
<feature type="region of interest" description="Disordered" evidence="1">
    <location>
        <begin position="155"/>
        <end position="181"/>
    </location>
</feature>
<sequence>MTTSTLEACPATTPNRRTPLVPPLLALLLALLLLPGPPGAAASAKHTRRKLALREGPTSRTIEERGLLDPGVSAADLAEGAREYSAAAARRRFGGHVLGYVTPWNRGGYEAAVRFRGKLTHVSPVWYQLATNSDGQLALVGGHEFNATWIQELRRPQQQGPSGGASSGEGEGAALSGAAEGACGEGGGEGAVCGAPPGDGVSHLPPLIVPRVIVELAGRDVGLLLGRPGPAIERLVEVGAAAQLKCRRRALQAGPAARAARRCGVVKLLAKMMF</sequence>
<dbReference type="GO" id="GO:0070492">
    <property type="term" value="F:oligosaccharide binding"/>
    <property type="evidence" value="ECO:0007669"/>
    <property type="project" value="TreeGrafter"/>
</dbReference>
<dbReference type="Gene3D" id="3.20.20.80">
    <property type="entry name" value="Glycosidases"/>
    <property type="match status" value="1"/>
</dbReference>
<dbReference type="GO" id="GO:0008843">
    <property type="term" value="F:endochitinase activity"/>
    <property type="evidence" value="ECO:0007669"/>
    <property type="project" value="UniProtKB-EC"/>
</dbReference>
<feature type="compositionally biased region" description="Gly residues" evidence="1">
    <location>
        <begin position="161"/>
        <end position="171"/>
    </location>
</feature>
<dbReference type="AlphaFoldDB" id="A0A0D2MK62"/>
<name>A0A0D2MK62_9CHLO</name>